<dbReference type="RefSeq" id="WP_127566976.1">
    <property type="nucleotide sequence ID" value="NZ_BMFB01000003.1"/>
</dbReference>
<evidence type="ECO:0000313" key="4">
    <source>
        <dbReference type="Proteomes" id="UP000286954"/>
    </source>
</evidence>
<evidence type="ECO:0000313" key="3">
    <source>
        <dbReference type="EMBL" id="AZU04211.1"/>
    </source>
</evidence>
<dbReference type="InterPro" id="IPR050268">
    <property type="entry name" value="NADH-dep_flavin_reductase"/>
</dbReference>
<comment type="similarity">
    <text evidence="1">Belongs to the non-flavoprotein flavin reductase family.</text>
</comment>
<dbReference type="PANTHER" id="PTHR30466:SF11">
    <property type="entry name" value="FLAVIN-DEPENDENT MONOOXYGENASE, REDUCTASE SUBUNIT HSAB"/>
    <property type="match status" value="1"/>
</dbReference>
<dbReference type="InterPro" id="IPR012349">
    <property type="entry name" value="Split_barrel_FMN-bd"/>
</dbReference>
<gene>
    <name evidence="3" type="ORF">X907_1680</name>
</gene>
<dbReference type="GO" id="GO:0042602">
    <property type="term" value="F:riboflavin reductase (NADPH) activity"/>
    <property type="evidence" value="ECO:0007669"/>
    <property type="project" value="TreeGrafter"/>
</dbReference>
<reference evidence="3 4" key="1">
    <citation type="submission" date="2016-12" db="EMBL/GenBank/DDBJ databases">
        <title>The genome of dimorphic prosthecate Glycocaulis alkaliphilus 6b-8t, isolated from crude oil dictates its adaptability in petroleum environments.</title>
        <authorList>
            <person name="Wu X.-L."/>
            <person name="Geng S."/>
        </authorList>
    </citation>
    <scope>NUCLEOTIDE SEQUENCE [LARGE SCALE GENOMIC DNA]</scope>
    <source>
        <strain evidence="3 4">6B-8</strain>
    </source>
</reference>
<dbReference type="KEGG" id="gak:X907_1680"/>
<name>A0A3T0E9Z7_9PROT</name>
<protein>
    <submittedName>
        <fullName evidence="3">Flavin reductase domain-containing protein</fullName>
    </submittedName>
</protein>
<dbReference type="Pfam" id="PF01613">
    <property type="entry name" value="Flavin_Reduct"/>
    <property type="match status" value="1"/>
</dbReference>
<proteinExistence type="inferred from homology"/>
<dbReference type="SMART" id="SM00903">
    <property type="entry name" value="Flavin_Reduct"/>
    <property type="match status" value="1"/>
</dbReference>
<dbReference type="GO" id="GO:0010181">
    <property type="term" value="F:FMN binding"/>
    <property type="evidence" value="ECO:0007669"/>
    <property type="project" value="InterPro"/>
</dbReference>
<dbReference type="SUPFAM" id="SSF50475">
    <property type="entry name" value="FMN-binding split barrel"/>
    <property type="match status" value="1"/>
</dbReference>
<evidence type="ECO:0000256" key="1">
    <source>
        <dbReference type="ARBA" id="ARBA00008898"/>
    </source>
</evidence>
<dbReference type="EMBL" id="CP018911">
    <property type="protein sequence ID" value="AZU04211.1"/>
    <property type="molecule type" value="Genomic_DNA"/>
</dbReference>
<dbReference type="InterPro" id="IPR002563">
    <property type="entry name" value="Flavin_Rdtase-like_dom"/>
</dbReference>
<accession>A0A3T0E9Z7</accession>
<keyword evidence="4" id="KW-1185">Reference proteome</keyword>
<sequence length="156" mass="16644">METARAFRDALGCYPTGVALVTVLEDGRARALTINSFASVSLEPPLVLWSLDRASLRYGQFSSAPRFAINVLGADQEALALACARDDDLGRAGGQWAEGQTGVPLVRDAIARFECTLDAVHEGGDHIIIVGRVAAFDQPRIAPALVFHRSVFAAAH</sequence>
<dbReference type="PANTHER" id="PTHR30466">
    <property type="entry name" value="FLAVIN REDUCTASE"/>
    <property type="match status" value="1"/>
</dbReference>
<dbReference type="Gene3D" id="2.30.110.10">
    <property type="entry name" value="Electron Transport, Fmn-binding Protein, Chain A"/>
    <property type="match status" value="1"/>
</dbReference>
<dbReference type="OrthoDB" id="9792858at2"/>
<organism evidence="3 4">
    <name type="scientific">Glycocaulis alkaliphilus</name>
    <dbReference type="NCBI Taxonomy" id="1434191"/>
    <lineage>
        <taxon>Bacteria</taxon>
        <taxon>Pseudomonadati</taxon>
        <taxon>Pseudomonadota</taxon>
        <taxon>Alphaproteobacteria</taxon>
        <taxon>Maricaulales</taxon>
        <taxon>Maricaulaceae</taxon>
        <taxon>Glycocaulis</taxon>
    </lineage>
</organism>
<dbReference type="AlphaFoldDB" id="A0A3T0E9Z7"/>
<keyword evidence="2" id="KW-0560">Oxidoreductase</keyword>
<evidence type="ECO:0000256" key="2">
    <source>
        <dbReference type="ARBA" id="ARBA00023002"/>
    </source>
</evidence>
<dbReference type="Proteomes" id="UP000286954">
    <property type="component" value="Chromosome"/>
</dbReference>